<accession>A0ABV0KNT9</accession>
<protein>
    <submittedName>
        <fullName evidence="3">Ycf66 family protein</fullName>
    </submittedName>
</protein>
<feature type="compositionally biased region" description="Basic and acidic residues" evidence="1">
    <location>
        <begin position="120"/>
        <end position="146"/>
    </location>
</feature>
<feature type="transmembrane region" description="Helical" evidence="2">
    <location>
        <begin position="38"/>
        <end position="56"/>
    </location>
</feature>
<dbReference type="RefSeq" id="WP_190452942.1">
    <property type="nucleotide sequence ID" value="NZ_JAMPLM010000023.1"/>
</dbReference>
<evidence type="ECO:0000256" key="1">
    <source>
        <dbReference type="SAM" id="MobiDB-lite"/>
    </source>
</evidence>
<evidence type="ECO:0000313" key="4">
    <source>
        <dbReference type="Proteomes" id="UP001476950"/>
    </source>
</evidence>
<feature type="transmembrane region" description="Helical" evidence="2">
    <location>
        <begin position="62"/>
        <end position="79"/>
    </location>
</feature>
<keyword evidence="4" id="KW-1185">Reference proteome</keyword>
<evidence type="ECO:0000313" key="3">
    <source>
        <dbReference type="EMBL" id="MEP1060906.1"/>
    </source>
</evidence>
<dbReference type="InterPro" id="IPR010004">
    <property type="entry name" value="Uncharacterised_Ycf66"/>
</dbReference>
<comment type="caution">
    <text evidence="3">The sequence shown here is derived from an EMBL/GenBank/DDBJ whole genome shotgun (WGS) entry which is preliminary data.</text>
</comment>
<evidence type="ECO:0000256" key="2">
    <source>
        <dbReference type="SAM" id="Phobius"/>
    </source>
</evidence>
<feature type="compositionally biased region" description="Basic and acidic residues" evidence="1">
    <location>
        <begin position="182"/>
        <end position="195"/>
    </location>
</feature>
<feature type="compositionally biased region" description="Acidic residues" evidence="1">
    <location>
        <begin position="251"/>
        <end position="260"/>
    </location>
</feature>
<dbReference type="Pfam" id="PF07444">
    <property type="entry name" value="Ycf66_N"/>
    <property type="match status" value="1"/>
</dbReference>
<feature type="transmembrane region" description="Helical" evidence="2">
    <location>
        <begin position="6"/>
        <end position="26"/>
    </location>
</feature>
<feature type="compositionally biased region" description="Low complexity" evidence="1">
    <location>
        <begin position="197"/>
        <end position="210"/>
    </location>
</feature>
<keyword evidence="2" id="KW-0812">Transmembrane</keyword>
<keyword evidence="2" id="KW-0472">Membrane</keyword>
<sequence>MVNASLNWASFVGIALAASGAGLYALRSLRPRLARDHDIFFAAIALLCGGILFFQGWRLDPILQFNQFLLAGTAIFFAYESIRLRGAATEQAKRNTPIVDDERPVSRVYRADLEELNPYEDRPAARRIRGTRDARSERDEYEEGSRRRSTSRTGEARLGTGAGDRTRKRRPRSTDASFDAPSSREDSDLWDDRPARSRSNSPSRSGNQPPTSASRPKRSRPVGDDVSPRDRRDVRNGSSSSEYVDYRPVDVDEEDNWGNY</sequence>
<keyword evidence="2" id="KW-1133">Transmembrane helix</keyword>
<proteinExistence type="predicted"/>
<name>A0ABV0KNT9_9CYAN</name>
<dbReference type="EMBL" id="JAMPLM010000023">
    <property type="protein sequence ID" value="MEP1060906.1"/>
    <property type="molecule type" value="Genomic_DNA"/>
</dbReference>
<feature type="region of interest" description="Disordered" evidence="1">
    <location>
        <begin position="120"/>
        <end position="260"/>
    </location>
</feature>
<reference evidence="3 4" key="1">
    <citation type="submission" date="2022-04" db="EMBL/GenBank/DDBJ databases">
        <title>Positive selection, recombination, and allopatry shape intraspecific diversity of widespread and dominant cyanobacteria.</title>
        <authorList>
            <person name="Wei J."/>
            <person name="Shu W."/>
            <person name="Hu C."/>
        </authorList>
    </citation>
    <scope>NUCLEOTIDE SEQUENCE [LARGE SCALE GENOMIC DNA]</scope>
    <source>
        <strain evidence="3 4">AS-A4</strain>
    </source>
</reference>
<gene>
    <name evidence="3" type="ORF">NDI38_20955</name>
</gene>
<dbReference type="Proteomes" id="UP001476950">
    <property type="component" value="Unassembled WGS sequence"/>
</dbReference>
<feature type="compositionally biased region" description="Basic and acidic residues" evidence="1">
    <location>
        <begin position="221"/>
        <end position="235"/>
    </location>
</feature>
<organism evidence="3 4">
    <name type="scientific">Stenomitos frigidus AS-A4</name>
    <dbReference type="NCBI Taxonomy" id="2933935"/>
    <lineage>
        <taxon>Bacteria</taxon>
        <taxon>Bacillati</taxon>
        <taxon>Cyanobacteriota</taxon>
        <taxon>Cyanophyceae</taxon>
        <taxon>Leptolyngbyales</taxon>
        <taxon>Leptolyngbyaceae</taxon>
        <taxon>Stenomitos</taxon>
    </lineage>
</organism>